<proteinExistence type="predicted"/>
<evidence type="ECO:0000313" key="2">
    <source>
        <dbReference type="Proteomes" id="UP000237105"/>
    </source>
</evidence>
<protein>
    <submittedName>
        <fullName evidence="1">Uncharacterized protein</fullName>
    </submittedName>
</protein>
<evidence type="ECO:0000313" key="1">
    <source>
        <dbReference type="EMBL" id="PON65679.1"/>
    </source>
</evidence>
<gene>
    <name evidence="1" type="ORF">PanWU01x14_114220</name>
</gene>
<accession>A0A2P5CXA3</accession>
<dbReference type="PANTHER" id="PTHR34222:SF99">
    <property type="entry name" value="PROTEIN, PUTATIVE-RELATED"/>
    <property type="match status" value="1"/>
</dbReference>
<dbReference type="AlphaFoldDB" id="A0A2P5CXA3"/>
<sequence>MDPMPPINKVFSLMSQEERQRKVGIPLSDSTNTVAFATRLIVTKNSNLQYGTINNGGNRGNSNSGGYCEQTKEKPFCTHCQFHGHNIDHYYKLHGYPPGYQPRQQMPLFLRTIQLLLIRSSINFQLNLVPVPQMLLKLQVLEASYKI</sequence>
<organism evidence="1 2">
    <name type="scientific">Parasponia andersonii</name>
    <name type="common">Sponia andersonii</name>
    <dbReference type="NCBI Taxonomy" id="3476"/>
    <lineage>
        <taxon>Eukaryota</taxon>
        <taxon>Viridiplantae</taxon>
        <taxon>Streptophyta</taxon>
        <taxon>Embryophyta</taxon>
        <taxon>Tracheophyta</taxon>
        <taxon>Spermatophyta</taxon>
        <taxon>Magnoliopsida</taxon>
        <taxon>eudicotyledons</taxon>
        <taxon>Gunneridae</taxon>
        <taxon>Pentapetalae</taxon>
        <taxon>rosids</taxon>
        <taxon>fabids</taxon>
        <taxon>Rosales</taxon>
        <taxon>Cannabaceae</taxon>
        <taxon>Parasponia</taxon>
    </lineage>
</organism>
<name>A0A2P5CXA3_PARAD</name>
<dbReference type="OrthoDB" id="1436940at2759"/>
<keyword evidence="2" id="KW-1185">Reference proteome</keyword>
<dbReference type="EMBL" id="JXTB01000085">
    <property type="protein sequence ID" value="PON65679.1"/>
    <property type="molecule type" value="Genomic_DNA"/>
</dbReference>
<dbReference type="PANTHER" id="PTHR34222">
    <property type="entry name" value="GAG_PRE-INTEGRS DOMAIN-CONTAINING PROTEIN"/>
    <property type="match status" value="1"/>
</dbReference>
<reference evidence="2" key="1">
    <citation type="submission" date="2016-06" db="EMBL/GenBank/DDBJ databases">
        <title>Parallel loss of symbiosis genes in relatives of nitrogen-fixing non-legume Parasponia.</title>
        <authorList>
            <person name="Van Velzen R."/>
            <person name="Holmer R."/>
            <person name="Bu F."/>
            <person name="Rutten L."/>
            <person name="Van Zeijl A."/>
            <person name="Liu W."/>
            <person name="Santuari L."/>
            <person name="Cao Q."/>
            <person name="Sharma T."/>
            <person name="Shen D."/>
            <person name="Roswanjaya Y."/>
            <person name="Wardhani T."/>
            <person name="Kalhor M.S."/>
            <person name="Jansen J."/>
            <person name="Van den Hoogen J."/>
            <person name="Gungor B."/>
            <person name="Hartog M."/>
            <person name="Hontelez J."/>
            <person name="Verver J."/>
            <person name="Yang W.-C."/>
            <person name="Schijlen E."/>
            <person name="Repin R."/>
            <person name="Schilthuizen M."/>
            <person name="Schranz E."/>
            <person name="Heidstra R."/>
            <person name="Miyata K."/>
            <person name="Fedorova E."/>
            <person name="Kohlen W."/>
            <person name="Bisseling T."/>
            <person name="Smit S."/>
            <person name="Geurts R."/>
        </authorList>
    </citation>
    <scope>NUCLEOTIDE SEQUENCE [LARGE SCALE GENOMIC DNA]</scope>
    <source>
        <strain evidence="2">cv. WU1-14</strain>
    </source>
</reference>
<comment type="caution">
    <text evidence="1">The sequence shown here is derived from an EMBL/GenBank/DDBJ whole genome shotgun (WGS) entry which is preliminary data.</text>
</comment>
<dbReference type="Proteomes" id="UP000237105">
    <property type="component" value="Unassembled WGS sequence"/>
</dbReference>